<dbReference type="Pfam" id="PF02801">
    <property type="entry name" value="Ketoacyl-synt_C"/>
    <property type="match status" value="2"/>
</dbReference>
<dbReference type="InterPro" id="IPR036736">
    <property type="entry name" value="ACP-like_sf"/>
</dbReference>
<dbReference type="Pfam" id="PF14765">
    <property type="entry name" value="PS-DH"/>
    <property type="match status" value="1"/>
</dbReference>
<dbReference type="PANTHER" id="PTHR43775:SF51">
    <property type="entry name" value="INACTIVE PHENOLPHTHIOCEROL SYNTHESIS POLYKETIDE SYNTHASE TYPE I PKS1-RELATED"/>
    <property type="match status" value="1"/>
</dbReference>
<dbReference type="InterPro" id="IPR032821">
    <property type="entry name" value="PKS_assoc"/>
</dbReference>
<dbReference type="EMBL" id="JABXJJ020000001">
    <property type="protein sequence ID" value="MDI5967907.1"/>
    <property type="molecule type" value="Genomic_DNA"/>
</dbReference>
<dbReference type="InterPro" id="IPR014043">
    <property type="entry name" value="Acyl_transferase_dom"/>
</dbReference>
<dbReference type="SMART" id="SM01294">
    <property type="entry name" value="PKS_PP_betabranch"/>
    <property type="match status" value="2"/>
</dbReference>
<dbReference type="CDD" id="cd00833">
    <property type="entry name" value="PKS"/>
    <property type="match status" value="2"/>
</dbReference>
<keyword evidence="3" id="KW-0596">Phosphopantetheine</keyword>
<dbReference type="Pfam" id="PF00109">
    <property type="entry name" value="ketoacyl-synt"/>
    <property type="match status" value="2"/>
</dbReference>
<dbReference type="InterPro" id="IPR014031">
    <property type="entry name" value="Ketoacyl_synth_C"/>
</dbReference>
<dbReference type="Gene3D" id="3.40.50.720">
    <property type="entry name" value="NAD(P)-binding Rossmann-like Domain"/>
    <property type="match status" value="2"/>
</dbReference>
<dbReference type="Pfam" id="PF08659">
    <property type="entry name" value="KR"/>
    <property type="match status" value="1"/>
</dbReference>
<dbReference type="Pfam" id="PF18369">
    <property type="entry name" value="PKS_DE"/>
    <property type="match status" value="1"/>
</dbReference>
<evidence type="ECO:0000256" key="4">
    <source>
        <dbReference type="ARBA" id="ARBA00022553"/>
    </source>
</evidence>
<dbReference type="SMART" id="SM00825">
    <property type="entry name" value="PKS_KS"/>
    <property type="match status" value="2"/>
</dbReference>
<dbReference type="InterPro" id="IPR006162">
    <property type="entry name" value="Ppantetheine_attach_site"/>
</dbReference>
<feature type="domain" description="Carrier" evidence="11">
    <location>
        <begin position="1672"/>
        <end position="1747"/>
    </location>
</feature>
<dbReference type="GO" id="GO:0031177">
    <property type="term" value="F:phosphopantetheine binding"/>
    <property type="evidence" value="ECO:0007669"/>
    <property type="project" value="InterPro"/>
</dbReference>
<comment type="cofactor">
    <cofactor evidence="1">
        <name>pantetheine 4'-phosphate</name>
        <dbReference type="ChEBI" id="CHEBI:47942"/>
    </cofactor>
</comment>
<dbReference type="PANTHER" id="PTHR43775">
    <property type="entry name" value="FATTY ACID SYNTHASE"/>
    <property type="match status" value="1"/>
</dbReference>
<feature type="active site" description="Proton acceptor; for dehydratase activity" evidence="9">
    <location>
        <position position="964"/>
    </location>
</feature>
<dbReference type="SUPFAM" id="SSF53901">
    <property type="entry name" value="Thiolase-like"/>
    <property type="match status" value="2"/>
</dbReference>
<evidence type="ECO:0000313" key="14">
    <source>
        <dbReference type="EMBL" id="MDI5967907.1"/>
    </source>
</evidence>
<dbReference type="Gene3D" id="3.30.70.3290">
    <property type="match status" value="2"/>
</dbReference>
<evidence type="ECO:0000256" key="1">
    <source>
        <dbReference type="ARBA" id="ARBA00001957"/>
    </source>
</evidence>
<keyword evidence="6" id="KW-0045">Antibiotic biosynthesis</keyword>
<dbReference type="InterPro" id="IPR049900">
    <property type="entry name" value="PKS_mFAS_DH"/>
</dbReference>
<keyword evidence="7" id="KW-0511">Multifunctional enzyme</keyword>
<dbReference type="InterPro" id="IPR016035">
    <property type="entry name" value="Acyl_Trfase/lysoPLipase"/>
</dbReference>
<protein>
    <submittedName>
        <fullName evidence="14">Type I polyketide synthase</fullName>
    </submittedName>
</protein>
<dbReference type="GO" id="GO:0006633">
    <property type="term" value="P:fatty acid biosynthetic process"/>
    <property type="evidence" value="ECO:0007669"/>
    <property type="project" value="InterPro"/>
</dbReference>
<dbReference type="GO" id="GO:0033068">
    <property type="term" value="P:macrolide biosynthetic process"/>
    <property type="evidence" value="ECO:0007669"/>
    <property type="project" value="UniProtKB-ARBA"/>
</dbReference>
<dbReference type="Pfam" id="PF22953">
    <property type="entry name" value="SpnB_Rossmann"/>
    <property type="match status" value="1"/>
</dbReference>
<evidence type="ECO:0000256" key="10">
    <source>
        <dbReference type="SAM" id="MobiDB-lite"/>
    </source>
</evidence>
<dbReference type="Pfam" id="PF00550">
    <property type="entry name" value="PP-binding"/>
    <property type="match status" value="2"/>
</dbReference>
<dbReference type="InterPro" id="IPR015083">
    <property type="entry name" value="NorB/c/GfsB-D-like_docking"/>
</dbReference>
<keyword evidence="5" id="KW-0808">Transferase</keyword>
<evidence type="ECO:0000256" key="2">
    <source>
        <dbReference type="ARBA" id="ARBA00004792"/>
    </source>
</evidence>
<dbReference type="FunFam" id="3.40.366.10:FF:000002">
    <property type="entry name" value="Probable polyketide synthase 2"/>
    <property type="match status" value="2"/>
</dbReference>
<gene>
    <name evidence="14" type="ORF">POF50_000815</name>
</gene>
<evidence type="ECO:0000256" key="6">
    <source>
        <dbReference type="ARBA" id="ARBA00023194"/>
    </source>
</evidence>
<dbReference type="GO" id="GO:0004312">
    <property type="term" value="F:fatty acid synthase activity"/>
    <property type="evidence" value="ECO:0007669"/>
    <property type="project" value="TreeGrafter"/>
</dbReference>
<dbReference type="InterPro" id="IPR055123">
    <property type="entry name" value="SpnB-like_Rossmann"/>
</dbReference>
<evidence type="ECO:0000256" key="5">
    <source>
        <dbReference type="ARBA" id="ARBA00022679"/>
    </source>
</evidence>
<dbReference type="Pfam" id="PF16197">
    <property type="entry name" value="KAsynt_C_assoc"/>
    <property type="match status" value="2"/>
</dbReference>
<keyword evidence="8" id="KW-0012">Acyltransferase</keyword>
<evidence type="ECO:0000259" key="11">
    <source>
        <dbReference type="PROSITE" id="PS50075"/>
    </source>
</evidence>
<evidence type="ECO:0000256" key="9">
    <source>
        <dbReference type="PROSITE-ProRule" id="PRU01363"/>
    </source>
</evidence>
<dbReference type="Gene3D" id="1.10.1200.10">
    <property type="entry name" value="ACP-like"/>
    <property type="match status" value="2"/>
</dbReference>
<dbReference type="SUPFAM" id="SSF47336">
    <property type="entry name" value="ACP-like"/>
    <property type="match status" value="2"/>
</dbReference>
<comment type="caution">
    <text evidence="14">The sequence shown here is derived from an EMBL/GenBank/DDBJ whole genome shotgun (WGS) entry which is preliminary data.</text>
</comment>
<dbReference type="InterPro" id="IPR014030">
    <property type="entry name" value="Ketoacyl_synth_N"/>
</dbReference>
<dbReference type="InterPro" id="IPR009081">
    <property type="entry name" value="PP-bd_ACP"/>
</dbReference>
<dbReference type="InterPro" id="IPR020841">
    <property type="entry name" value="PKS_Beta-ketoAc_synthase_dom"/>
</dbReference>
<dbReference type="SMART" id="SM00827">
    <property type="entry name" value="PKS_AT"/>
    <property type="match status" value="2"/>
</dbReference>
<feature type="domain" description="Ketosynthase family 3 (KS3)" evidence="12">
    <location>
        <begin position="1766"/>
        <end position="2190"/>
    </location>
</feature>
<dbReference type="CDD" id="cd08952">
    <property type="entry name" value="KR_1_SDR_x"/>
    <property type="match status" value="1"/>
</dbReference>
<dbReference type="RefSeq" id="WP_282698429.1">
    <property type="nucleotide sequence ID" value="NZ_JABXJJ020000001.1"/>
</dbReference>
<dbReference type="InterPro" id="IPR057326">
    <property type="entry name" value="KR_dom"/>
</dbReference>
<evidence type="ECO:0000256" key="3">
    <source>
        <dbReference type="ARBA" id="ARBA00022450"/>
    </source>
</evidence>
<feature type="active site" description="Proton donor; for dehydratase activity" evidence="9">
    <location>
        <position position="1127"/>
    </location>
</feature>
<dbReference type="InterPro" id="IPR049552">
    <property type="entry name" value="PKS_DH_N"/>
</dbReference>
<keyword evidence="4" id="KW-0597">Phosphoprotein</keyword>
<feature type="region of interest" description="N-terminal hotdog fold" evidence="9">
    <location>
        <begin position="932"/>
        <end position="1053"/>
    </location>
</feature>
<dbReference type="InterPro" id="IPR050091">
    <property type="entry name" value="PKS_NRPS_Biosynth_Enz"/>
</dbReference>
<dbReference type="PROSITE" id="PS52019">
    <property type="entry name" value="PKS_MFAS_DH"/>
    <property type="match status" value="1"/>
</dbReference>
<feature type="region of interest" description="Disordered" evidence="10">
    <location>
        <begin position="2951"/>
        <end position="2976"/>
    </location>
</feature>
<evidence type="ECO:0000256" key="8">
    <source>
        <dbReference type="ARBA" id="ARBA00023315"/>
    </source>
</evidence>
<dbReference type="InterPro" id="IPR020806">
    <property type="entry name" value="PKS_PP-bd"/>
</dbReference>
<dbReference type="InterPro" id="IPR036291">
    <property type="entry name" value="NAD(P)-bd_dom_sf"/>
</dbReference>
<dbReference type="GO" id="GO:0004315">
    <property type="term" value="F:3-oxoacyl-[acyl-carrier-protein] synthase activity"/>
    <property type="evidence" value="ECO:0007669"/>
    <property type="project" value="InterPro"/>
</dbReference>
<feature type="region of interest" description="C-terminal hotdog fold" evidence="9">
    <location>
        <begin position="1064"/>
        <end position="1204"/>
    </location>
</feature>
<name>A0AA90H0J0_9ACTN</name>
<dbReference type="PROSITE" id="PS00606">
    <property type="entry name" value="KS3_1"/>
    <property type="match status" value="2"/>
</dbReference>
<feature type="domain" description="Ketosynthase family 3 (KS3)" evidence="12">
    <location>
        <begin position="34"/>
        <end position="458"/>
    </location>
</feature>
<dbReference type="InterPro" id="IPR018201">
    <property type="entry name" value="Ketoacyl_synth_AS"/>
</dbReference>
<dbReference type="Pfam" id="PF08990">
    <property type="entry name" value="Docking"/>
    <property type="match status" value="1"/>
</dbReference>
<dbReference type="InterPro" id="IPR013968">
    <property type="entry name" value="PKS_KR"/>
</dbReference>
<dbReference type="SMART" id="SM00826">
    <property type="entry name" value="PKS_DH"/>
    <property type="match status" value="1"/>
</dbReference>
<proteinExistence type="predicted"/>
<evidence type="ECO:0000256" key="7">
    <source>
        <dbReference type="ARBA" id="ARBA00023268"/>
    </source>
</evidence>
<dbReference type="Gene3D" id="6.10.140.1830">
    <property type="match status" value="1"/>
</dbReference>
<evidence type="ECO:0000259" key="12">
    <source>
        <dbReference type="PROSITE" id="PS52004"/>
    </source>
</evidence>
<dbReference type="PROSITE" id="PS50075">
    <property type="entry name" value="CARRIER"/>
    <property type="match status" value="2"/>
</dbReference>
<dbReference type="SMART" id="SM00823">
    <property type="entry name" value="PKS_PP"/>
    <property type="match status" value="2"/>
</dbReference>
<evidence type="ECO:0000259" key="13">
    <source>
        <dbReference type="PROSITE" id="PS52019"/>
    </source>
</evidence>
<dbReference type="InterPro" id="IPR016036">
    <property type="entry name" value="Malonyl_transacylase_ACP-bd"/>
</dbReference>
<dbReference type="Gene3D" id="3.40.366.10">
    <property type="entry name" value="Malonyl-Coenzyme A Acyl Carrier Protein, domain 2"/>
    <property type="match status" value="2"/>
</dbReference>
<dbReference type="Pfam" id="PF21089">
    <property type="entry name" value="PKS_DH_N"/>
    <property type="match status" value="1"/>
</dbReference>
<dbReference type="CDD" id="cd08956">
    <property type="entry name" value="KR_3_FAS_SDR_x"/>
    <property type="match status" value="1"/>
</dbReference>
<dbReference type="PROSITE" id="PS00012">
    <property type="entry name" value="PHOSPHOPANTETHEINE"/>
    <property type="match status" value="2"/>
</dbReference>
<dbReference type="Gene3D" id="3.10.129.110">
    <property type="entry name" value="Polyketide synthase dehydratase"/>
    <property type="match status" value="1"/>
</dbReference>
<dbReference type="SUPFAM" id="SSF52151">
    <property type="entry name" value="FabD/lysophospholipase-like"/>
    <property type="match status" value="2"/>
</dbReference>
<dbReference type="SMART" id="SM00822">
    <property type="entry name" value="PKS_KR"/>
    <property type="match status" value="1"/>
</dbReference>
<dbReference type="InterPro" id="IPR049551">
    <property type="entry name" value="PKS_DH_C"/>
</dbReference>
<dbReference type="FunFam" id="3.40.47.10:FF:000019">
    <property type="entry name" value="Polyketide synthase type I"/>
    <property type="match status" value="2"/>
</dbReference>
<feature type="domain" description="PKS/mFAS DH" evidence="13">
    <location>
        <begin position="932"/>
        <end position="1204"/>
    </location>
</feature>
<dbReference type="Pfam" id="PF00698">
    <property type="entry name" value="Acyl_transf_1"/>
    <property type="match status" value="2"/>
</dbReference>
<dbReference type="Gene3D" id="3.40.50.11460">
    <property type="match status" value="1"/>
</dbReference>
<organism evidence="14">
    <name type="scientific">Streptantibioticus silvisoli</name>
    <dbReference type="NCBI Taxonomy" id="2705255"/>
    <lineage>
        <taxon>Bacteria</taxon>
        <taxon>Bacillati</taxon>
        <taxon>Actinomycetota</taxon>
        <taxon>Actinomycetes</taxon>
        <taxon>Kitasatosporales</taxon>
        <taxon>Streptomycetaceae</taxon>
        <taxon>Streptantibioticus</taxon>
    </lineage>
</organism>
<dbReference type="InterPro" id="IPR042104">
    <property type="entry name" value="PKS_dehydratase_sf"/>
</dbReference>
<dbReference type="FunFam" id="1.10.1200.10:FF:000007">
    <property type="entry name" value="Probable polyketide synthase pks17"/>
    <property type="match status" value="2"/>
</dbReference>
<dbReference type="SUPFAM" id="SSF51735">
    <property type="entry name" value="NAD(P)-binding Rossmann-fold domains"/>
    <property type="match status" value="4"/>
</dbReference>
<dbReference type="InterPro" id="IPR001227">
    <property type="entry name" value="Ac_transferase_dom_sf"/>
</dbReference>
<dbReference type="InterPro" id="IPR020807">
    <property type="entry name" value="PKS_DH"/>
</dbReference>
<feature type="domain" description="Carrier" evidence="11">
    <location>
        <begin position="3189"/>
        <end position="3264"/>
    </location>
</feature>
<accession>A0AA90H0J0</accession>
<feature type="compositionally biased region" description="Gly residues" evidence="10">
    <location>
        <begin position="2951"/>
        <end position="2969"/>
    </location>
</feature>
<dbReference type="PROSITE" id="PS52004">
    <property type="entry name" value="KS3_2"/>
    <property type="match status" value="2"/>
</dbReference>
<sequence length="3345" mass="348897">MTTSPQELITALRTSLKETERLRQRNQELTAAAREPIAIVGMACRYPGGVKSPEDLWDLVSSGGDGVSEFPTDRGWDVENLYDPDPDATGKTYCREGGFLYEAADFDAKFFGISPREALATDPQQRLLLEVAWETLERAGIDPASLRGSRTGVFAGVMYDDYGMRLQRIPEELEGYIGNGSASSVLSGRVAYTLGLEGPAVSIDTACSSSLVALHLACQALRQSECSLALVGGVTVLAGPGIFVEFSRQRGLARDGRCKSFAAAADGTGWAEGVGMLLVERLSDAQRLGHRILGVVRGSAVNQDGASNGLTAPNGPSQQRVIRQALANARVAADGVDIVEAHGTGTSLGDPIEAQALLATYGQEREQPLWLGSVKSNIGHTQAAAGVAGVIKMLMAMRHGVMPATLHVDEPSPHIDWSAGAVSLLQEARAWPELERPRRAAVSSFGVSGTNAHVILEQAPMGSPAGAPADDSASVGGAGVVPWVVSARGEAALRGQAGRLLERVADDVIDVGHSLVASRGALGHRAVVVGDGREELLAGLSALVSGADSAGVVVGVGRSRPKVAFVFPGQGSQWAGMAVELMAASPVFRGRMVECAAALEPFVEGWSLLEVVEGGVFDRVDVVQPVLWAVMVSLSAVWESFGVVPDVVVGHSQGEIAAACVAGGLSLQDAAMVVALRSRAIRVIAGRGGMLSVALGADAVGERLGEWADRVSIAAVNGPSSVVLSGDDAALEEIASLWAGEGVRVRRVPVDYASHSAHVEEIEDHLLEVLSQVRPVTSSVPMWSTVTGEVTDTAGMDAAYWYRNLRSRVLFAEAARALAEQGRYVFVEVSPHPVLAMSVQDTLDAVAEDPAVDASCVVETLRREEGGLRRLFTSLGRAYVNGVDVDWLPAFADAAPRVVDLPTYAFQHERFWLDAGVGGGDVAGLGLRGVGHVLLGAGVELPGSGGFLFTGRLSLGQQGWLNDHVVFGSVLVPGAAFVEMAVRAGGEAGCGCVEELTLQAPLVVPARGNVRLQVVLGPEDDSRRRTVEVYSARDEDAWVRHATGTVADRRAAPFDLGVWPPQGGTPVSLDGFYEDLADRGYAYGPGFRGLRAMWTRGEEVFAEVELPEAAQAGSGSGSFEIHPALLDATLHAAIGTLFRSEGGSRLPFLWSGVTVSAVGANRVRVRLAATAEDAISVRITDETGAPVAVVESLVSRPVTAEQLSAGPGDGNLFRLDRQEVPLPALADPARRWTVLGDLADAMERAGVPVDAVASIGELAGRETPADVVMTEIVVDGVADASGVRGAVVRVLGLVQEWLAEERLASSRLVVVTHGDVAGAAVGGLVRSAQAEHPGRFVLVDLDADAASCAVLPAVMALDEPQVEVRGGVVRVPRLVRARLSGGEAPVWSADGTVLVTGGTGTLGALVARHLVDVHGVRSLVLASRRGPAAEGAEELRSELAASGAVVEVVACDAADRDRLAEVVGGIEKLTGVVHVAGVLDDAVVTSLTAERLDAVLRPKVDAALNLHEVTRGLDLDAFVLFSSAAGVFGAPGQGNYAAANAFLDALAEQRQAEGLPGVSLAWGLWQDDSDMTAHLGDADRKRLSRGGIVPMTAREGLELFDASVAAGQAVLVPARLDLATVRARAGAANGEVPALLRSLVRVVSRRAVRAADSGGPTFARRFAGMGAAEREQELREVVRGQVAAVLGHGSADAVDPGRAFKEMGFDSLTSVELRNRLGAATGMRLPATLVFDYPTCDALARFLSGELSDGTNAPATAAVPVSVADDEPIAIVGMACRYPGDVNSPEDLWDLVASGGDGISFFPTDRGWDVDGLYDPVPGRPGKSYSRQGGFLYDAGEFDAEFFGISPREALAMDPQQRLLLEVSWEALERAGIDPGTLRGSQTGVFAGVMYHDYASGLTEFPEGLEAYVGNGTAGSIVSGRIAYTLGLEGPAVSVDTACSSSLVALHLACQALRQGECSMALAGGVTVLSTPGVFVAFSQQRGMSADGRCKSFSAAADGAGWAEGVGMLLVERLSDAERLGHRVLGVVRGSAVNQDGASNGLTAPNGPSQQRVIRQALANARVPASQVDVVEAHGTGTSLGDPIEAQALLAAYGQEREQPLWLGSVKSNIGHTQAAAGVAGVIKMVMAMRHGVLPGTLHVDEPSPHVDWSAGSVSLLTEARPWPEVARPRRAGVSSFGISGTNAHVIVEQAPARPAEDREAGRDPGVVPWVVSARSAAGLRGQIERLAESGVTVDPVDVGHSLVVGRASLEHRAVVVGAGCEELVAQLRGEGVVAGVGRSRPKVAFVFPGQGSQWAGMAVELMAASPVFRERMAECAAALEPFVEGWSLLEVVEGGVFDRVDVVQPVLWAVMVSLSAVWESFGVVPDVVVGHSQGEIAAACVAGGLSLEDAALVVALRSRAIRAIAGRGGMLSVALGADAVGERLGEWADRVSIAAVNGPSSVVLSGDDAALEEIASLWAEEGVRVRRVPVDYASHSAHVEEIEDHLLEVLSQVRPVTSAVPMWSTVTGEVTDTAGMDAAYWYRNLRSRVRFAEAARALAEQGRYVFVEVSPHPVLAMSVQDTLDAVAEDPTVDASCVVETLRREEGGLRRLFTSLGRAYVNGVDVDWLPAFADAAPRVVDLPTYAFQHERFWLEAGFGRRKEASAAGTVEGRFWELVDNDDLSGLAGALGLDAGEQQDMLRRMVPALETWRERGRERSAVDGWRYRAVWRPSRTENGTALAGRWLVLVAPGDRDRALVAALEGRGDVEVREIAEGSDRKSLSLLLETESAPDTGQPLTGVLLAPGAGSHALDVLQALGDAVVAAPLWTVTRGAVHVDPSDAAPDPEQAVRWGLGRVAALESPGLWGGLVDLPEDVTDQVADRLAGALNGDDDQVAIRRSGVFVRRLVPATTGSGHGSWAARGTVLVTGAMDGLAAGTVRWLARNGADRVVLNGPGADRLAAELTGPGTGAGAGLGTGDGNGTGTGAGLGTSTDLGTGNGDGNGTGTGIGAAVEVVGEVTAGTAAALSLTAVVCLATDRTARSLTALSAADVTERVGGVERLHEALDGAELDAFVVVTSGPGVDASPGHALSAAVGAFAEALAHRRPETSTLTFCEPADGDDSGGLRAMKAELALNTLASAGGPALVVADVDWEAHFPARTALRPSRLFDEIPQVQALRANASDDGLPAADRTALAERLAGLSPEDAYQEVLTVVRTQTAAVVGYGAGKALETDRAFKDLGFDSVTAVELRNRLGTAAGVKLPPSLIFDYPTPAELARYLLDQLGDVRPGSALADELAVFEAALLGAEIDDRTSTVLSERLRGLLYQLEGGKNRIEEAEVEKDLDEATADEVLDFIDREFGSLDD</sequence>
<dbReference type="Gene3D" id="3.40.47.10">
    <property type="match status" value="2"/>
</dbReference>
<dbReference type="InterPro" id="IPR016039">
    <property type="entry name" value="Thiolase-like"/>
</dbReference>
<comment type="pathway">
    <text evidence="2">Antibiotic biosynthesis.</text>
</comment>
<reference evidence="14" key="1">
    <citation type="submission" date="2023-05" db="EMBL/GenBank/DDBJ databases">
        <title>Streptantibioticus silvisoli sp. nov., acidotolerant actinomycetes 1 from pine litter.</title>
        <authorList>
            <person name="Swiecimska M."/>
            <person name="Golinska P."/>
            <person name="Sangal V."/>
            <person name="Wachnowicz B."/>
            <person name="Goodfellow M."/>
        </authorList>
    </citation>
    <scope>NUCLEOTIDE SEQUENCE</scope>
    <source>
        <strain evidence="14">SL13</strain>
    </source>
</reference>
<dbReference type="InterPro" id="IPR041618">
    <property type="entry name" value="PKS_DE"/>
</dbReference>
<dbReference type="SUPFAM" id="SSF55048">
    <property type="entry name" value="Probable ACP-binding domain of malonyl-CoA ACP transacylase"/>
    <property type="match status" value="2"/>
</dbReference>